<dbReference type="OrthoDB" id="2441647at2759"/>
<organism evidence="3 4">
    <name type="scientific">Ophiocordyceps camponoti-rufipedis</name>
    <dbReference type="NCBI Taxonomy" id="2004952"/>
    <lineage>
        <taxon>Eukaryota</taxon>
        <taxon>Fungi</taxon>
        <taxon>Dikarya</taxon>
        <taxon>Ascomycota</taxon>
        <taxon>Pezizomycotina</taxon>
        <taxon>Sordariomycetes</taxon>
        <taxon>Hypocreomycetidae</taxon>
        <taxon>Hypocreales</taxon>
        <taxon>Ophiocordycipitaceae</taxon>
        <taxon>Ophiocordyceps</taxon>
    </lineage>
</organism>
<feature type="region of interest" description="Disordered" evidence="1">
    <location>
        <begin position="318"/>
        <end position="341"/>
    </location>
</feature>
<keyword evidence="2" id="KW-0732">Signal</keyword>
<feature type="signal peptide" evidence="2">
    <location>
        <begin position="1"/>
        <end position="16"/>
    </location>
</feature>
<dbReference type="Proteomes" id="UP000226431">
    <property type="component" value="Unassembled WGS sequence"/>
</dbReference>
<feature type="region of interest" description="Disordered" evidence="1">
    <location>
        <begin position="463"/>
        <end position="560"/>
    </location>
</feature>
<feature type="chain" id="PRO_5012451553" evidence="2">
    <location>
        <begin position="17"/>
        <end position="605"/>
    </location>
</feature>
<evidence type="ECO:0000256" key="2">
    <source>
        <dbReference type="SAM" id="SignalP"/>
    </source>
</evidence>
<accession>A0A2C5ZJM9</accession>
<reference evidence="3 4" key="1">
    <citation type="submission" date="2017-06" db="EMBL/GenBank/DDBJ databases">
        <title>Ant-infecting Ophiocordyceps genomes reveal a high diversity of potential behavioral manipulation genes and a possible major role for enterotoxins.</title>
        <authorList>
            <person name="De Bekker C."/>
            <person name="Evans H.C."/>
            <person name="Brachmann A."/>
            <person name="Hughes D.P."/>
        </authorList>
    </citation>
    <scope>NUCLEOTIDE SEQUENCE [LARGE SCALE GENOMIC DNA]</scope>
    <source>
        <strain evidence="3 4">Map16</strain>
    </source>
</reference>
<protein>
    <submittedName>
        <fullName evidence="3">Uncharacterized protein</fullName>
    </submittedName>
</protein>
<evidence type="ECO:0000313" key="4">
    <source>
        <dbReference type="Proteomes" id="UP000226431"/>
    </source>
</evidence>
<dbReference type="AlphaFoldDB" id="A0A2C5ZJM9"/>
<name>A0A2C5ZJM9_9HYPO</name>
<dbReference type="EMBL" id="NJES01000039">
    <property type="protein sequence ID" value="PHH79624.1"/>
    <property type="molecule type" value="Genomic_DNA"/>
</dbReference>
<evidence type="ECO:0000313" key="3">
    <source>
        <dbReference type="EMBL" id="PHH79624.1"/>
    </source>
</evidence>
<keyword evidence="4" id="KW-1185">Reference proteome</keyword>
<proteinExistence type="predicted"/>
<feature type="compositionally biased region" description="Low complexity" evidence="1">
    <location>
        <begin position="545"/>
        <end position="560"/>
    </location>
</feature>
<gene>
    <name evidence="3" type="ORF">CDD80_4229</name>
</gene>
<comment type="caution">
    <text evidence="3">The sequence shown here is derived from an EMBL/GenBank/DDBJ whole genome shotgun (WGS) entry which is preliminary data.</text>
</comment>
<sequence length="605" mass="66039">MKACFVTSILASMAAAAVMDTPTGKKSGLEKICTEHFCKKATTTTTVTPVPLRTGTPLSDSSPKLYNRDVHPKFITTTNDLLEKRALTTTEPRRNAIVNGRRVKLYSPQKHHKRLYMEDPADINPALRAAVDDVKNGRYPYGVPLHLAASISARVPIPTDARFTDYEIRGKPYRRYGHGPTYPGTLVATHSTSGFHPTVTMASVTAPPKTTLKARTTITFRPIDGKVTTIAKDRIYKILGKETQTAVKGTQTAAKETQTAIKETQTQTAIKETQTQTAAKGTQTAVKETQTTGKETQTAVKGTQTAVKETQTAVKQTQTAVKQTQTPPVKQTPVKDNSKSGDAIDEVEKLARKGLKYIGDFIDKHSEVKKPNGAKATIGEKIYGLRHKATKQLQTWGVVSEHRYHPKFQGVSKKTLQQTLKHLSDKQTKDLLRVLREEKNRRAREERRKLLPLEIEPVKGDKKCKKCREGPSKAGASSNKAEKCVFSKGHGQPKTGAGPETSALSKTPALPETPALPKTAALPTKPDVQKTPALAKLPAPPKTPALPKLPALPKRPALPKTGMPSADEFLAFMLEAVEKEYLKRKCKETGSCGPVNEVKPVAGPK</sequence>
<evidence type="ECO:0000256" key="1">
    <source>
        <dbReference type="SAM" id="MobiDB-lite"/>
    </source>
</evidence>